<evidence type="ECO:0000256" key="1">
    <source>
        <dbReference type="SAM" id="MobiDB-lite"/>
    </source>
</evidence>
<keyword evidence="2" id="KW-1133">Transmembrane helix</keyword>
<name>A0ABP8DHS9_9ACTN</name>
<evidence type="ECO:0000256" key="2">
    <source>
        <dbReference type="SAM" id="Phobius"/>
    </source>
</evidence>
<feature type="transmembrane region" description="Helical" evidence="2">
    <location>
        <begin position="237"/>
        <end position="259"/>
    </location>
</feature>
<accession>A0ABP8DHS9</accession>
<feature type="transmembrane region" description="Helical" evidence="2">
    <location>
        <begin position="394"/>
        <end position="415"/>
    </location>
</feature>
<feature type="compositionally biased region" description="Acidic residues" evidence="1">
    <location>
        <begin position="512"/>
        <end position="525"/>
    </location>
</feature>
<feature type="compositionally biased region" description="Gly residues" evidence="1">
    <location>
        <begin position="724"/>
        <end position="746"/>
    </location>
</feature>
<keyword evidence="5" id="KW-1185">Reference proteome</keyword>
<evidence type="ECO:0000313" key="5">
    <source>
        <dbReference type="Proteomes" id="UP001500620"/>
    </source>
</evidence>
<dbReference type="EMBL" id="BAABAT010000024">
    <property type="protein sequence ID" value="GAA4256441.1"/>
    <property type="molecule type" value="Genomic_DNA"/>
</dbReference>
<feature type="compositionally biased region" description="Low complexity" evidence="1">
    <location>
        <begin position="534"/>
        <end position="549"/>
    </location>
</feature>
<feature type="compositionally biased region" description="Low complexity" evidence="1">
    <location>
        <begin position="576"/>
        <end position="588"/>
    </location>
</feature>
<feature type="region of interest" description="Disordered" evidence="1">
    <location>
        <begin position="21"/>
        <end position="50"/>
    </location>
</feature>
<feature type="transmembrane region" description="Helical" evidence="2">
    <location>
        <begin position="341"/>
        <end position="374"/>
    </location>
</feature>
<feature type="compositionally biased region" description="Low complexity" evidence="1">
    <location>
        <begin position="682"/>
        <end position="706"/>
    </location>
</feature>
<protein>
    <recommendedName>
        <fullName evidence="6">TrbL/VirB6 plasmid conjugal transfer protein</fullName>
    </recommendedName>
</protein>
<feature type="transmembrane region" description="Helical" evidence="2">
    <location>
        <begin position="280"/>
        <end position="299"/>
    </location>
</feature>
<evidence type="ECO:0008006" key="6">
    <source>
        <dbReference type="Google" id="ProtNLM"/>
    </source>
</evidence>
<feature type="compositionally biased region" description="Low complexity" evidence="1">
    <location>
        <begin position="605"/>
        <end position="616"/>
    </location>
</feature>
<feature type="chain" id="PRO_5045235056" description="TrbL/VirB6 plasmid conjugal transfer protein" evidence="3">
    <location>
        <begin position="24"/>
        <end position="757"/>
    </location>
</feature>
<feature type="compositionally biased region" description="Low complexity" evidence="1">
    <location>
        <begin position="747"/>
        <end position="757"/>
    </location>
</feature>
<evidence type="ECO:0000313" key="4">
    <source>
        <dbReference type="EMBL" id="GAA4256441.1"/>
    </source>
</evidence>
<feature type="compositionally biased region" description="Gly residues" evidence="1">
    <location>
        <begin position="666"/>
        <end position="681"/>
    </location>
</feature>
<comment type="caution">
    <text evidence="4">The sequence shown here is derived from an EMBL/GenBank/DDBJ whole genome shotgun (WGS) entry which is preliminary data.</text>
</comment>
<gene>
    <name evidence="4" type="ORF">GCM10022255_069270</name>
</gene>
<feature type="transmembrane region" description="Helical" evidence="2">
    <location>
        <begin position="427"/>
        <end position="446"/>
    </location>
</feature>
<reference evidence="5" key="1">
    <citation type="journal article" date="2019" name="Int. J. Syst. Evol. Microbiol.">
        <title>The Global Catalogue of Microorganisms (GCM) 10K type strain sequencing project: providing services to taxonomists for standard genome sequencing and annotation.</title>
        <authorList>
            <consortium name="The Broad Institute Genomics Platform"/>
            <consortium name="The Broad Institute Genome Sequencing Center for Infectious Disease"/>
            <person name="Wu L."/>
            <person name="Ma J."/>
        </authorList>
    </citation>
    <scope>NUCLEOTIDE SEQUENCE [LARGE SCALE GENOMIC DNA]</scope>
    <source>
        <strain evidence="5">JCM 17441</strain>
    </source>
</reference>
<feature type="signal peptide" evidence="3">
    <location>
        <begin position="1"/>
        <end position="23"/>
    </location>
</feature>
<feature type="region of interest" description="Disordered" evidence="1">
    <location>
        <begin position="567"/>
        <end position="757"/>
    </location>
</feature>
<sequence>MLCGAVLAATVLLGVLSPDPAAADPAAPTSSPTVAPSAPGQAPDTTDCAGQAAPDAQQRWCLRWIHYTPTPPDGSPSHWLTGCSLTRTADETAICQAVTLSVETRPADGTPSVLADVSAGTAASTDLVHCDLFTARAVDHPADAAAWNALHDRCVAVAPALVQTLRPPKIIGGISDSCDPLDQQCRIEKALKDAVAAGIRTGIQGLTDFFVQAVGFMLSQLAKLVLTKSSIGDPDDAFFFSYNAAAGILLVLVFLYFGWSTIINGLRVQGGPSPVATLGGLVRAILGITFAGGIAWMIASAWDEATNALIDHNAAAGWDASLWLTALTNLSGPAGQAGSGALVLLVALFALLGLVLLFIIMLFRGLLTTGAALFGAMAMSGQVMHETRPWARTWFWTVNALAASKFFIVLLWIYGSRAAYGSNDLTTMLQALLLIWLMVLCPGVMLRLMSIFDAYLSDVNSRALVGAAAAGIGDLASLGADAAMRHLGGRAGQGGGGDAAEIMDANVADMPAEPDDGGEPADETGEGSAEGPEQHTGQGDGTDLTDGAAQATGLEPGLVDEAAQAVETGQDGGRPGDPSQPGGPADGAAAGGEPGDETSVGEPNAGEAADVEAAADSARHDVGSGELTPPGQTGASGALPVRPDAVADSAQGDGAVPTGISPAGEVGDGSGATQGTEGGAADGAQPGPDSVGLGPAGGPPSDLGDGPDAGSGGQPPEPPDSGPGPTGGAPSGGGPVPAGGGGGAAGGTAAEAAVVAV</sequence>
<dbReference type="Proteomes" id="UP001500620">
    <property type="component" value="Unassembled WGS sequence"/>
</dbReference>
<keyword evidence="2" id="KW-0812">Transmembrane</keyword>
<proteinExistence type="predicted"/>
<organism evidence="4 5">
    <name type="scientific">Dactylosporangium darangshiense</name>
    <dbReference type="NCBI Taxonomy" id="579108"/>
    <lineage>
        <taxon>Bacteria</taxon>
        <taxon>Bacillati</taxon>
        <taxon>Actinomycetota</taxon>
        <taxon>Actinomycetes</taxon>
        <taxon>Micromonosporales</taxon>
        <taxon>Micromonosporaceae</taxon>
        <taxon>Dactylosporangium</taxon>
    </lineage>
</organism>
<feature type="compositionally biased region" description="Low complexity" evidence="1">
    <location>
        <begin position="21"/>
        <end position="39"/>
    </location>
</feature>
<keyword evidence="3" id="KW-0732">Signal</keyword>
<evidence type="ECO:0000256" key="3">
    <source>
        <dbReference type="SAM" id="SignalP"/>
    </source>
</evidence>
<feature type="region of interest" description="Disordered" evidence="1">
    <location>
        <begin position="509"/>
        <end position="549"/>
    </location>
</feature>
<keyword evidence="2" id="KW-0472">Membrane</keyword>